<evidence type="ECO:0000256" key="10">
    <source>
        <dbReference type="SAM" id="MobiDB-lite"/>
    </source>
</evidence>
<keyword evidence="14" id="KW-0645">Protease</keyword>
<dbReference type="Gene3D" id="3.40.710.10">
    <property type="entry name" value="DD-peptidase/beta-lactamase superfamily"/>
    <property type="match status" value="1"/>
</dbReference>
<keyword evidence="11" id="KW-0472">Membrane</keyword>
<keyword evidence="2 12" id="KW-0732">Signal</keyword>
<name>A0A9Q4GL48_9CORY</name>
<dbReference type="PRINTS" id="PR00725">
    <property type="entry name" value="DADACBPTASE1"/>
</dbReference>
<organism evidence="14 15">
    <name type="scientific">Corynebacterium pygosceleis</name>
    <dbReference type="NCBI Taxonomy" id="2800406"/>
    <lineage>
        <taxon>Bacteria</taxon>
        <taxon>Bacillati</taxon>
        <taxon>Actinomycetota</taxon>
        <taxon>Actinomycetes</taxon>
        <taxon>Mycobacteriales</taxon>
        <taxon>Corynebacteriaceae</taxon>
        <taxon>Corynebacterium</taxon>
    </lineage>
</organism>
<evidence type="ECO:0000256" key="7">
    <source>
        <dbReference type="PIRSR" id="PIRSR618044-1"/>
    </source>
</evidence>
<keyword evidence="3" id="KW-0378">Hydrolase</keyword>
<dbReference type="EMBL" id="JAPMKU010000002">
    <property type="protein sequence ID" value="MCX7468020.1"/>
    <property type="molecule type" value="Genomic_DNA"/>
</dbReference>
<evidence type="ECO:0000313" key="14">
    <source>
        <dbReference type="EMBL" id="MCX7468020.1"/>
    </source>
</evidence>
<dbReference type="GO" id="GO:0008360">
    <property type="term" value="P:regulation of cell shape"/>
    <property type="evidence" value="ECO:0007669"/>
    <property type="project" value="UniProtKB-KW"/>
</dbReference>
<comment type="caution">
    <text evidence="14">The sequence shown here is derived from an EMBL/GenBank/DDBJ whole genome shotgun (WGS) entry which is preliminary data.</text>
</comment>
<dbReference type="InterPro" id="IPR001967">
    <property type="entry name" value="Peptidase_S11_N"/>
</dbReference>
<evidence type="ECO:0000256" key="11">
    <source>
        <dbReference type="SAM" id="Phobius"/>
    </source>
</evidence>
<comment type="similarity">
    <text evidence="1 9">Belongs to the peptidase S11 family.</text>
</comment>
<dbReference type="GO" id="GO:0009252">
    <property type="term" value="P:peptidoglycan biosynthetic process"/>
    <property type="evidence" value="ECO:0007669"/>
    <property type="project" value="UniProtKB-KW"/>
</dbReference>
<evidence type="ECO:0000259" key="13">
    <source>
        <dbReference type="Pfam" id="PF00768"/>
    </source>
</evidence>
<feature type="active site" evidence="7">
    <location>
        <position position="202"/>
    </location>
</feature>
<evidence type="ECO:0000256" key="9">
    <source>
        <dbReference type="RuleBase" id="RU004016"/>
    </source>
</evidence>
<evidence type="ECO:0000256" key="4">
    <source>
        <dbReference type="ARBA" id="ARBA00022960"/>
    </source>
</evidence>
<dbReference type="Pfam" id="PF00768">
    <property type="entry name" value="Peptidase_S11"/>
    <property type="match status" value="1"/>
</dbReference>
<feature type="compositionally biased region" description="Polar residues" evidence="10">
    <location>
        <begin position="372"/>
        <end position="383"/>
    </location>
</feature>
<feature type="chain" id="PRO_5040197201" evidence="12">
    <location>
        <begin position="31"/>
        <end position="453"/>
    </location>
</feature>
<keyword evidence="11" id="KW-0812">Transmembrane</keyword>
<feature type="compositionally biased region" description="Low complexity" evidence="10">
    <location>
        <begin position="384"/>
        <end position="406"/>
    </location>
</feature>
<dbReference type="GO" id="GO:0009002">
    <property type="term" value="F:serine-type D-Ala-D-Ala carboxypeptidase activity"/>
    <property type="evidence" value="ECO:0007669"/>
    <property type="project" value="InterPro"/>
</dbReference>
<dbReference type="GO" id="GO:0006508">
    <property type="term" value="P:proteolysis"/>
    <property type="evidence" value="ECO:0007669"/>
    <property type="project" value="InterPro"/>
</dbReference>
<evidence type="ECO:0000256" key="6">
    <source>
        <dbReference type="ARBA" id="ARBA00023316"/>
    </source>
</evidence>
<feature type="region of interest" description="Disordered" evidence="10">
    <location>
        <begin position="368"/>
        <end position="411"/>
    </location>
</feature>
<keyword evidence="14" id="KW-0121">Carboxypeptidase</keyword>
<dbReference type="SUPFAM" id="SSF56601">
    <property type="entry name" value="beta-lactamase/transpeptidase-like"/>
    <property type="match status" value="1"/>
</dbReference>
<evidence type="ECO:0000313" key="15">
    <source>
        <dbReference type="Proteomes" id="UP001071478"/>
    </source>
</evidence>
<feature type="region of interest" description="Disordered" evidence="10">
    <location>
        <begin position="29"/>
        <end position="86"/>
    </location>
</feature>
<accession>A0A9Q4GL48</accession>
<keyword evidence="11" id="KW-1133">Transmembrane helix</keyword>
<evidence type="ECO:0000256" key="5">
    <source>
        <dbReference type="ARBA" id="ARBA00022984"/>
    </source>
</evidence>
<dbReference type="GO" id="GO:0071555">
    <property type="term" value="P:cell wall organization"/>
    <property type="evidence" value="ECO:0007669"/>
    <property type="project" value="UniProtKB-KW"/>
</dbReference>
<feature type="signal peptide" evidence="12">
    <location>
        <begin position="1"/>
        <end position="30"/>
    </location>
</feature>
<feature type="compositionally biased region" description="Low complexity" evidence="10">
    <location>
        <begin position="29"/>
        <end position="49"/>
    </location>
</feature>
<dbReference type="AlphaFoldDB" id="A0A9Q4GL48"/>
<dbReference type="InterPro" id="IPR018044">
    <property type="entry name" value="Peptidase_S11"/>
</dbReference>
<evidence type="ECO:0000256" key="3">
    <source>
        <dbReference type="ARBA" id="ARBA00022801"/>
    </source>
</evidence>
<feature type="active site" description="Proton acceptor" evidence="7">
    <location>
        <position position="150"/>
    </location>
</feature>
<proteinExistence type="inferred from homology"/>
<evidence type="ECO:0000256" key="8">
    <source>
        <dbReference type="PIRSR" id="PIRSR618044-2"/>
    </source>
</evidence>
<keyword evidence="5" id="KW-0573">Peptidoglycan synthesis</keyword>
<evidence type="ECO:0000256" key="1">
    <source>
        <dbReference type="ARBA" id="ARBA00007164"/>
    </source>
</evidence>
<feature type="binding site" evidence="8">
    <location>
        <position position="308"/>
    </location>
    <ligand>
        <name>substrate</name>
    </ligand>
</feature>
<dbReference type="Proteomes" id="UP001071478">
    <property type="component" value="Unassembled WGS sequence"/>
</dbReference>
<dbReference type="InterPro" id="IPR012338">
    <property type="entry name" value="Beta-lactam/transpept-like"/>
</dbReference>
<reference evidence="14" key="1">
    <citation type="submission" date="2022-11" db="EMBL/GenBank/DDBJ databases">
        <title>Corynebacterium sp. isolated from Penguins.</title>
        <authorList>
            <person name="Sedlar K."/>
            <person name="Svec P."/>
        </authorList>
    </citation>
    <scope>NUCLEOTIDE SEQUENCE</scope>
    <source>
        <strain evidence="14">P7374</strain>
    </source>
</reference>
<dbReference type="PANTHER" id="PTHR21581:SF33">
    <property type="entry name" value="D-ALANYL-D-ALANINE CARBOXYPEPTIDASE DACB"/>
    <property type="match status" value="1"/>
</dbReference>
<protein>
    <submittedName>
        <fullName evidence="14">D-alanyl-D-alanine carboxypeptidase</fullName>
    </submittedName>
</protein>
<dbReference type="PANTHER" id="PTHR21581">
    <property type="entry name" value="D-ALANYL-D-ALANINE CARBOXYPEPTIDASE"/>
    <property type="match status" value="1"/>
</dbReference>
<keyword evidence="6" id="KW-0961">Cell wall biogenesis/degradation</keyword>
<feature type="domain" description="Peptidase S11 D-alanyl-D-alanine carboxypeptidase A N-terminal" evidence="13">
    <location>
        <begin position="116"/>
        <end position="337"/>
    </location>
</feature>
<evidence type="ECO:0000256" key="2">
    <source>
        <dbReference type="ARBA" id="ARBA00022729"/>
    </source>
</evidence>
<evidence type="ECO:0000256" key="12">
    <source>
        <dbReference type="SAM" id="SignalP"/>
    </source>
</evidence>
<feature type="active site" description="Acyl-ester intermediate" evidence="7">
    <location>
        <position position="147"/>
    </location>
</feature>
<keyword evidence="4" id="KW-0133">Cell shape</keyword>
<gene>
    <name evidence="14" type="ORF">OS129_03885</name>
</gene>
<feature type="transmembrane region" description="Helical" evidence="11">
    <location>
        <begin position="411"/>
        <end position="432"/>
    </location>
</feature>
<dbReference type="RefSeq" id="WP_200254223.1">
    <property type="nucleotide sequence ID" value="NZ_JAENIQ020000001.1"/>
</dbReference>
<sequence length="453" mass="48095">MRLRPRRHLRPHLLCALTATALISVTPATATAEESETGTLTVTTTPPQTALSGRPDAPVTDDCPWATSPVEPVDTSEIPTDGKPAPMPLPVPDVPAGGPAMAECGVVAAPGFIVPEEQTATAWIVFDLDDGEVIAAKDPHGRYRPASIIKALLAMVVLERLPLDREVVATHDSAAMEGSRVGIIEDGHYTVEQLLQGLLMASGNDAAHALAQELGGDQRALELVNAKARELGTQDTRVADYTGLDGPGMSTSPFDLALIYRAAWGNPVFARIVDTDFVDFPGGPDHEGFQVWNDNHLLLNDPDGIGGKTGFTDDARHTFVGAKNVDGRRLAAVILDTTIDRGRPWEQARRLLDAAYPVPRGSGIGVVEKLPETSTPLSPRVTSTAPTAAAAPATAAGDGAPTAPAAQSSEWRPAAVTTGVLFLVVLLAGLALNRKLGDRRRRATRRREVRRRR</sequence>